<keyword evidence="5" id="KW-1185">Reference proteome</keyword>
<evidence type="ECO:0000256" key="3">
    <source>
        <dbReference type="SAM" id="MobiDB-lite"/>
    </source>
</evidence>
<dbReference type="SMART" id="SM00028">
    <property type="entry name" value="TPR"/>
    <property type="match status" value="7"/>
</dbReference>
<dbReference type="Gene3D" id="1.25.40.10">
    <property type="entry name" value="Tetratricopeptide repeat domain"/>
    <property type="match status" value="3"/>
</dbReference>
<feature type="compositionally biased region" description="Acidic residues" evidence="3">
    <location>
        <begin position="492"/>
        <end position="515"/>
    </location>
</feature>
<accession>A0A9Q0J0D3</accession>
<comment type="caution">
    <text evidence="4">The sequence shown here is derived from an EMBL/GenBank/DDBJ whole genome shotgun (WGS) entry which is preliminary data.</text>
</comment>
<dbReference type="PANTHER" id="PTHR12558:SF36">
    <property type="entry name" value="ANAPHASE-PROMOTING COMPLEX SUBUNIT 7"/>
    <property type="match status" value="1"/>
</dbReference>
<keyword evidence="1 2" id="KW-0802">TPR repeat</keyword>
<dbReference type="GO" id="GO:0045842">
    <property type="term" value="P:positive regulation of mitotic metaphase/anaphase transition"/>
    <property type="evidence" value="ECO:0007669"/>
    <property type="project" value="TreeGrafter"/>
</dbReference>
<dbReference type="Pfam" id="PF13432">
    <property type="entry name" value="TPR_16"/>
    <property type="match status" value="1"/>
</dbReference>
<dbReference type="Pfam" id="PF14559">
    <property type="entry name" value="TPR_19"/>
    <property type="match status" value="1"/>
</dbReference>
<dbReference type="PROSITE" id="PS50005">
    <property type="entry name" value="TPR"/>
    <property type="match status" value="1"/>
</dbReference>
<dbReference type="Proteomes" id="UP001141552">
    <property type="component" value="Unassembled WGS sequence"/>
</dbReference>
<evidence type="ECO:0000313" key="5">
    <source>
        <dbReference type="Proteomes" id="UP001141552"/>
    </source>
</evidence>
<reference evidence="4" key="1">
    <citation type="submission" date="2022-02" db="EMBL/GenBank/DDBJ databases">
        <authorList>
            <person name="Henning P.M."/>
            <person name="McCubbin A.G."/>
            <person name="Shore J.S."/>
        </authorList>
    </citation>
    <scope>NUCLEOTIDE SEQUENCE</scope>
    <source>
        <strain evidence="4">F60SS</strain>
        <tissue evidence="4">Leaves</tissue>
    </source>
</reference>
<dbReference type="OrthoDB" id="308440at2759"/>
<sequence>MDVPKDQITTLLDQELYNSAQILGSFLVSSPSVSLETSPHIKAENQILLGDAFFRDREFRRAIVKFKIASCLSALNVTRAALVEMEGIPGKARTLQMSLLMAKLYRNSRHNRFAVACYKECLRQCPYVIEAIIALAELGVAAKDIVSFLSQTSNRSGRAPFDHTDSNRWLQRYVEAQCAIAANDYRGGLELFGELLQRFPNNVHILLEIAKVEAIIGKNDEAIMNFEKVRSLDPYVVTYMDEYAMLLKIKSDYSKLNKLAHDLLNIDSTRPEVYVALAVLAERKDVREALSFADKSIRVDERHIPGYILKGNLLLSMKRPELAVVAFRVAQELRPDLRSYQGLVHSYLAFSKFKEALHASREAMKAMPQSAKALKLVGDVHASNSGGREKAKKFYESALRLEPGYLGAALALAELHVIEGRNGDAVSLLERYLKDWADDSLHVKLAQVFAATNMLQEALSHYQAALRINSQNEAAKKGLERLEKQMKGVDPDAPEEDEENEVEDADGDQEETELL</sequence>
<proteinExistence type="predicted"/>
<dbReference type="InterPro" id="IPR019734">
    <property type="entry name" value="TPR_rpt"/>
</dbReference>
<feature type="repeat" description="TPR" evidence="2">
    <location>
        <begin position="439"/>
        <end position="472"/>
    </location>
</feature>
<dbReference type="GO" id="GO:0016567">
    <property type="term" value="P:protein ubiquitination"/>
    <property type="evidence" value="ECO:0007669"/>
    <property type="project" value="TreeGrafter"/>
</dbReference>
<dbReference type="GO" id="GO:0005680">
    <property type="term" value="C:anaphase-promoting complex"/>
    <property type="evidence" value="ECO:0007669"/>
    <property type="project" value="TreeGrafter"/>
</dbReference>
<dbReference type="InterPro" id="IPR011990">
    <property type="entry name" value="TPR-like_helical_dom_sf"/>
</dbReference>
<dbReference type="GO" id="GO:0051301">
    <property type="term" value="P:cell division"/>
    <property type="evidence" value="ECO:0007669"/>
    <property type="project" value="TreeGrafter"/>
</dbReference>
<feature type="region of interest" description="Disordered" evidence="3">
    <location>
        <begin position="480"/>
        <end position="515"/>
    </location>
</feature>
<feature type="compositionally biased region" description="Basic and acidic residues" evidence="3">
    <location>
        <begin position="480"/>
        <end position="490"/>
    </location>
</feature>
<dbReference type="SUPFAM" id="SSF48452">
    <property type="entry name" value="TPR-like"/>
    <property type="match status" value="1"/>
</dbReference>
<dbReference type="PANTHER" id="PTHR12558">
    <property type="entry name" value="CELL DIVISION CYCLE 16,23,27"/>
    <property type="match status" value="1"/>
</dbReference>
<dbReference type="AlphaFoldDB" id="A0A9Q0J0D3"/>
<reference evidence="4" key="2">
    <citation type="journal article" date="2023" name="Plants (Basel)">
        <title>Annotation of the Turnera subulata (Passifloraceae) Draft Genome Reveals the S-Locus Evolved after the Divergence of Turneroideae from Passifloroideae in a Stepwise Manner.</title>
        <authorList>
            <person name="Henning P.M."/>
            <person name="Roalson E.H."/>
            <person name="Mir W."/>
            <person name="McCubbin A.G."/>
            <person name="Shore J.S."/>
        </authorList>
    </citation>
    <scope>NUCLEOTIDE SEQUENCE</scope>
    <source>
        <strain evidence="4">F60SS</strain>
    </source>
</reference>
<evidence type="ECO:0000256" key="2">
    <source>
        <dbReference type="PROSITE-ProRule" id="PRU00339"/>
    </source>
</evidence>
<protein>
    <submittedName>
        <fullName evidence="4">Anaphase-promoting complex subunit 7</fullName>
    </submittedName>
</protein>
<dbReference type="EMBL" id="JAKUCV010007524">
    <property type="protein sequence ID" value="KAJ4823095.1"/>
    <property type="molecule type" value="Genomic_DNA"/>
</dbReference>
<organism evidence="4 5">
    <name type="scientific">Turnera subulata</name>
    <dbReference type="NCBI Taxonomy" id="218843"/>
    <lineage>
        <taxon>Eukaryota</taxon>
        <taxon>Viridiplantae</taxon>
        <taxon>Streptophyta</taxon>
        <taxon>Embryophyta</taxon>
        <taxon>Tracheophyta</taxon>
        <taxon>Spermatophyta</taxon>
        <taxon>Magnoliopsida</taxon>
        <taxon>eudicotyledons</taxon>
        <taxon>Gunneridae</taxon>
        <taxon>Pentapetalae</taxon>
        <taxon>rosids</taxon>
        <taxon>fabids</taxon>
        <taxon>Malpighiales</taxon>
        <taxon>Passifloraceae</taxon>
        <taxon>Turnera</taxon>
    </lineage>
</organism>
<evidence type="ECO:0000313" key="4">
    <source>
        <dbReference type="EMBL" id="KAJ4823095.1"/>
    </source>
</evidence>
<name>A0A9Q0J0D3_9ROSI</name>
<evidence type="ECO:0000256" key="1">
    <source>
        <dbReference type="ARBA" id="ARBA00022803"/>
    </source>
</evidence>
<gene>
    <name evidence="4" type="primary">APC7_1</name>
    <name evidence="4" type="ORF">Tsubulata_009632</name>
</gene>